<evidence type="ECO:0000313" key="12">
    <source>
        <dbReference type="Proteomes" id="UP000555407"/>
    </source>
</evidence>
<comment type="caution">
    <text evidence="11">The sequence shown here is derived from an EMBL/GenBank/DDBJ whole genome shotgun (WGS) entry which is preliminary data.</text>
</comment>
<proteinExistence type="predicted"/>
<dbReference type="InterPro" id="IPR050736">
    <property type="entry name" value="Sensor_HK_Regulatory"/>
</dbReference>
<evidence type="ECO:0000256" key="9">
    <source>
        <dbReference type="SAM" id="Phobius"/>
    </source>
</evidence>
<dbReference type="SMART" id="SM00388">
    <property type="entry name" value="HisKA"/>
    <property type="match status" value="1"/>
</dbReference>
<organism evidence="11 12">
    <name type="scientific">Kribbella shirazensis</name>
    <dbReference type="NCBI Taxonomy" id="1105143"/>
    <lineage>
        <taxon>Bacteria</taxon>
        <taxon>Bacillati</taxon>
        <taxon>Actinomycetota</taxon>
        <taxon>Actinomycetes</taxon>
        <taxon>Propionibacteriales</taxon>
        <taxon>Kribbellaceae</taxon>
        <taxon>Kribbella</taxon>
    </lineage>
</organism>
<dbReference type="RefSeq" id="WP_167209593.1">
    <property type="nucleotide sequence ID" value="NZ_JAASRO010000001.1"/>
</dbReference>
<feature type="transmembrane region" description="Helical" evidence="9">
    <location>
        <begin position="70"/>
        <end position="93"/>
    </location>
</feature>
<evidence type="ECO:0000256" key="6">
    <source>
        <dbReference type="ARBA" id="ARBA00022777"/>
    </source>
</evidence>
<keyword evidence="7" id="KW-0902">Two-component regulatory system</keyword>
<evidence type="ECO:0000256" key="4">
    <source>
        <dbReference type="ARBA" id="ARBA00022553"/>
    </source>
</evidence>
<evidence type="ECO:0000256" key="7">
    <source>
        <dbReference type="ARBA" id="ARBA00023012"/>
    </source>
</evidence>
<dbReference type="InterPro" id="IPR003594">
    <property type="entry name" value="HATPase_dom"/>
</dbReference>
<evidence type="ECO:0000256" key="5">
    <source>
        <dbReference type="ARBA" id="ARBA00022679"/>
    </source>
</evidence>
<keyword evidence="4" id="KW-0597">Phosphoprotein</keyword>
<dbReference type="InterPro" id="IPR036097">
    <property type="entry name" value="HisK_dim/P_sf"/>
</dbReference>
<dbReference type="PROSITE" id="PS50109">
    <property type="entry name" value="HIS_KIN"/>
    <property type="match status" value="1"/>
</dbReference>
<accession>A0A7X5VCD6</accession>
<gene>
    <name evidence="11" type="ORF">BJY22_004362</name>
</gene>
<evidence type="ECO:0000259" key="10">
    <source>
        <dbReference type="PROSITE" id="PS50109"/>
    </source>
</evidence>
<dbReference type="InterPro" id="IPR003661">
    <property type="entry name" value="HisK_dim/P_dom"/>
</dbReference>
<evidence type="ECO:0000256" key="1">
    <source>
        <dbReference type="ARBA" id="ARBA00000085"/>
    </source>
</evidence>
<dbReference type="GO" id="GO:0000155">
    <property type="term" value="F:phosphorelay sensor kinase activity"/>
    <property type="evidence" value="ECO:0007669"/>
    <property type="project" value="InterPro"/>
</dbReference>
<dbReference type="Pfam" id="PF00512">
    <property type="entry name" value="HisKA"/>
    <property type="match status" value="1"/>
</dbReference>
<dbReference type="PANTHER" id="PTHR43711:SF1">
    <property type="entry name" value="HISTIDINE KINASE 1"/>
    <property type="match status" value="1"/>
</dbReference>
<dbReference type="PANTHER" id="PTHR43711">
    <property type="entry name" value="TWO-COMPONENT HISTIDINE KINASE"/>
    <property type="match status" value="1"/>
</dbReference>
<dbReference type="SUPFAM" id="SSF47384">
    <property type="entry name" value="Homodimeric domain of signal transducing histidine kinase"/>
    <property type="match status" value="1"/>
</dbReference>
<dbReference type="SMART" id="SM00387">
    <property type="entry name" value="HATPase_c"/>
    <property type="match status" value="1"/>
</dbReference>
<dbReference type="EC" id="2.7.13.3" evidence="3"/>
<feature type="region of interest" description="Disordered" evidence="8">
    <location>
        <begin position="328"/>
        <end position="350"/>
    </location>
</feature>
<evidence type="ECO:0000313" key="11">
    <source>
        <dbReference type="EMBL" id="NIK58645.1"/>
    </source>
</evidence>
<dbReference type="CDD" id="cd00082">
    <property type="entry name" value="HisKA"/>
    <property type="match status" value="1"/>
</dbReference>
<dbReference type="AlphaFoldDB" id="A0A7X5VCD6"/>
<dbReference type="InterPro" id="IPR036890">
    <property type="entry name" value="HATPase_C_sf"/>
</dbReference>
<comment type="subcellular location">
    <subcellularLocation>
        <location evidence="2">Cell membrane</location>
    </subcellularLocation>
</comment>
<protein>
    <recommendedName>
        <fullName evidence="3">histidine kinase</fullName>
        <ecNumber evidence="3">2.7.13.3</ecNumber>
    </recommendedName>
</protein>
<feature type="domain" description="Histidine kinase" evidence="10">
    <location>
        <begin position="159"/>
        <end position="392"/>
    </location>
</feature>
<dbReference type="Gene3D" id="3.30.565.10">
    <property type="entry name" value="Histidine kinase-like ATPase, C-terminal domain"/>
    <property type="match status" value="1"/>
</dbReference>
<dbReference type="Proteomes" id="UP000555407">
    <property type="component" value="Unassembled WGS sequence"/>
</dbReference>
<comment type="catalytic activity">
    <reaction evidence="1">
        <text>ATP + protein L-histidine = ADP + protein N-phospho-L-histidine.</text>
        <dbReference type="EC" id="2.7.13.3"/>
    </reaction>
</comment>
<dbReference type="PRINTS" id="PR00344">
    <property type="entry name" value="BCTRLSENSOR"/>
</dbReference>
<dbReference type="GO" id="GO:0005886">
    <property type="term" value="C:plasma membrane"/>
    <property type="evidence" value="ECO:0007669"/>
    <property type="project" value="UniProtKB-SubCell"/>
</dbReference>
<dbReference type="Pfam" id="PF02518">
    <property type="entry name" value="HATPase_c"/>
    <property type="match status" value="1"/>
</dbReference>
<dbReference type="InterPro" id="IPR005467">
    <property type="entry name" value="His_kinase_dom"/>
</dbReference>
<keyword evidence="9" id="KW-0472">Membrane</keyword>
<sequence>MNKDMATILALTTLWTLVVAAIGAAVLWQFRRRSLRITMIVAALAPMAAALAAVWQSVRAMFISEHDSWVVLWTLAFAALLGLAMSVLLGHWISTGSRDVGRRLRQLGTSYEPPESVGGSVPAELAELTNELEMTRQKLAASHERERALETSRRELVAFMSHDLRTPLAGLRAVSEGLEDGVIDDVPGALRQMRTTVDRMTGLVDDLFELSRLSAAPPPRRRSAVSLRELAEDVAGENNEHARAEGVRLALSTPPGDDRLAVQGDPDELTRAVTNLVGNAIRHTAPGGTVTLAVDRETDGRVRLAVTDGCGGIPADDLERVFDVGWRGDEQRTPETAPAPAVGSGGGSGAASGGGGLGLAIARGVVESHDGSIGVTNVVGGCAFQIDLPPVPASVGARGDEVSHSG</sequence>
<keyword evidence="9" id="KW-1133">Transmembrane helix</keyword>
<name>A0A7X5VCD6_9ACTN</name>
<evidence type="ECO:0000256" key="2">
    <source>
        <dbReference type="ARBA" id="ARBA00004236"/>
    </source>
</evidence>
<dbReference type="EMBL" id="JAASRO010000001">
    <property type="protein sequence ID" value="NIK58645.1"/>
    <property type="molecule type" value="Genomic_DNA"/>
</dbReference>
<dbReference type="Gene3D" id="1.10.287.130">
    <property type="match status" value="1"/>
</dbReference>
<dbReference type="SUPFAM" id="SSF55874">
    <property type="entry name" value="ATPase domain of HSP90 chaperone/DNA topoisomerase II/histidine kinase"/>
    <property type="match status" value="1"/>
</dbReference>
<evidence type="ECO:0000256" key="3">
    <source>
        <dbReference type="ARBA" id="ARBA00012438"/>
    </source>
</evidence>
<keyword evidence="5" id="KW-0808">Transferase</keyword>
<keyword evidence="12" id="KW-1185">Reference proteome</keyword>
<feature type="transmembrane region" description="Helical" evidence="9">
    <location>
        <begin position="6"/>
        <end position="28"/>
    </location>
</feature>
<feature type="transmembrane region" description="Helical" evidence="9">
    <location>
        <begin position="40"/>
        <end position="58"/>
    </location>
</feature>
<keyword evidence="6 11" id="KW-0418">Kinase</keyword>
<keyword evidence="9" id="KW-0812">Transmembrane</keyword>
<dbReference type="InterPro" id="IPR004358">
    <property type="entry name" value="Sig_transdc_His_kin-like_C"/>
</dbReference>
<evidence type="ECO:0000256" key="8">
    <source>
        <dbReference type="SAM" id="MobiDB-lite"/>
    </source>
</evidence>
<reference evidence="11 12" key="1">
    <citation type="submission" date="2020-03" db="EMBL/GenBank/DDBJ databases">
        <title>Sequencing the genomes of 1000 actinobacteria strains.</title>
        <authorList>
            <person name="Klenk H.-P."/>
        </authorList>
    </citation>
    <scope>NUCLEOTIDE SEQUENCE [LARGE SCALE GENOMIC DNA]</scope>
    <source>
        <strain evidence="11 12">DSM 45490</strain>
    </source>
</reference>